<dbReference type="Proteomes" id="UP000790347">
    <property type="component" value="Unassembled WGS sequence"/>
</dbReference>
<dbReference type="AlphaFoldDB" id="A0A922L6C1"/>
<dbReference type="Proteomes" id="UP000828236">
    <property type="component" value="Unassembled WGS sequence"/>
</dbReference>
<protein>
    <submittedName>
        <fullName evidence="3">Uncharacterized protein</fullName>
    </submittedName>
</protein>
<evidence type="ECO:0000313" key="4">
    <source>
        <dbReference type="Proteomes" id="UP000790347"/>
    </source>
</evidence>
<keyword evidence="4" id="KW-1185">Reference proteome</keyword>
<accession>A0A922L6C1</accession>
<reference evidence="3" key="4">
    <citation type="journal article" date="2022" name="Res Sq">
        <title>Comparative Genomics Reveals Insights into the Divergent Evolution of Astigmatic Mites and Household Pest Adaptations.</title>
        <authorList>
            <person name="Xiong Q."/>
            <person name="Wan A.T.-Y."/>
            <person name="Liu X.-Y."/>
            <person name="Fung C.S.-H."/>
            <person name="Xiao X."/>
            <person name="Malainual N."/>
            <person name="Hou J."/>
            <person name="Wang L."/>
            <person name="Wang M."/>
            <person name="Yang K."/>
            <person name="Cui Y."/>
            <person name="Leung E."/>
            <person name="Nong W."/>
            <person name="Shin S.-K."/>
            <person name="Au S."/>
            <person name="Jeong K.Y."/>
            <person name="Chew F.T."/>
            <person name="Hui J."/>
            <person name="Leung T.F."/>
            <person name="Tungtrongchitr A."/>
            <person name="Zhong N."/>
            <person name="Liu Z."/>
            <person name="Tsui S."/>
        </authorList>
    </citation>
    <scope>NUCLEOTIDE SEQUENCE</scope>
    <source>
        <strain evidence="3">Derf</strain>
        <tissue evidence="3">Whole organism</tissue>
    </source>
</reference>
<reference evidence="2" key="3">
    <citation type="journal article" date="2021" name="World Allergy Organ. J.">
        <title>Chromosome-level assembly of Dermatophagoides farinae genome and transcriptome reveals two novel allergens Der f 37 and Der f 39.</title>
        <authorList>
            <person name="Chen J."/>
            <person name="Cai Z."/>
            <person name="Fan D."/>
            <person name="Hu J."/>
            <person name="Hou Y."/>
            <person name="He Y."/>
            <person name="Zhang Z."/>
            <person name="Zhao Z."/>
            <person name="Gao P."/>
            <person name="Hu W."/>
            <person name="Sun J."/>
            <person name="Li J."/>
            <person name="Ji K."/>
        </authorList>
    </citation>
    <scope>NUCLEOTIDE SEQUENCE</scope>
    <source>
        <strain evidence="2">JKM2019</strain>
    </source>
</reference>
<dbReference type="EMBL" id="ASGP02000002">
    <property type="protein sequence ID" value="KAH9521981.1"/>
    <property type="molecule type" value="Genomic_DNA"/>
</dbReference>
<proteinExistence type="predicted"/>
<dbReference type="EMBL" id="SDOV01000007">
    <property type="protein sequence ID" value="KAH7639409.1"/>
    <property type="molecule type" value="Genomic_DNA"/>
</dbReference>
<organism evidence="3 4">
    <name type="scientific">Dermatophagoides farinae</name>
    <name type="common">American house dust mite</name>
    <dbReference type="NCBI Taxonomy" id="6954"/>
    <lineage>
        <taxon>Eukaryota</taxon>
        <taxon>Metazoa</taxon>
        <taxon>Ecdysozoa</taxon>
        <taxon>Arthropoda</taxon>
        <taxon>Chelicerata</taxon>
        <taxon>Arachnida</taxon>
        <taxon>Acari</taxon>
        <taxon>Acariformes</taxon>
        <taxon>Sarcoptiformes</taxon>
        <taxon>Astigmata</taxon>
        <taxon>Psoroptidia</taxon>
        <taxon>Analgoidea</taxon>
        <taxon>Pyroglyphidae</taxon>
        <taxon>Dermatophagoidinae</taxon>
        <taxon>Dermatophagoides</taxon>
    </lineage>
</organism>
<comment type="caution">
    <text evidence="3">The sequence shown here is derived from an EMBL/GenBank/DDBJ whole genome shotgun (WGS) entry which is preliminary data.</text>
</comment>
<evidence type="ECO:0000313" key="2">
    <source>
        <dbReference type="EMBL" id="KAH7639409.1"/>
    </source>
</evidence>
<feature type="chain" id="PRO_5038324740" evidence="1">
    <location>
        <begin position="18"/>
        <end position="302"/>
    </location>
</feature>
<reference evidence="2" key="2">
    <citation type="submission" date="2020-06" db="EMBL/GenBank/DDBJ databases">
        <authorList>
            <person name="Ji K."/>
            <person name="Li J."/>
        </authorList>
    </citation>
    <scope>NUCLEOTIDE SEQUENCE</scope>
    <source>
        <strain evidence="2">JKM2019</strain>
        <tissue evidence="2">Whole body</tissue>
    </source>
</reference>
<reference evidence="3" key="1">
    <citation type="submission" date="2013-05" db="EMBL/GenBank/DDBJ databases">
        <authorList>
            <person name="Yim A.K.Y."/>
            <person name="Chan T.F."/>
            <person name="Ji K.M."/>
            <person name="Liu X.Y."/>
            <person name="Zhou J.W."/>
            <person name="Li R.Q."/>
            <person name="Yang K.Y."/>
            <person name="Li J."/>
            <person name="Li M."/>
            <person name="Law P.T.W."/>
            <person name="Wu Y.L."/>
            <person name="Cai Z.L."/>
            <person name="Qin H."/>
            <person name="Bao Y."/>
            <person name="Leung R.K.K."/>
            <person name="Ng P.K.S."/>
            <person name="Zou J."/>
            <person name="Zhong X.J."/>
            <person name="Ran P.X."/>
            <person name="Zhong N.S."/>
            <person name="Liu Z.G."/>
            <person name="Tsui S.K.W."/>
        </authorList>
    </citation>
    <scope>NUCLEOTIDE SEQUENCE</scope>
    <source>
        <strain evidence="3">Derf</strain>
        <tissue evidence="3">Whole organism</tissue>
    </source>
</reference>
<feature type="signal peptide" evidence="1">
    <location>
        <begin position="1"/>
        <end position="17"/>
    </location>
</feature>
<gene>
    <name evidence="3" type="ORF">DERF_005587</name>
    <name evidence="2" type="ORF">HUG17_3442</name>
</gene>
<sequence>MKLAALLVIAMFGITIAYTVPIANDGRDDLAKKYEELIQQAQDALKKHPQNEKNRHDFQKIEEEIFTIRQLIEMVHFHKDDSNLQWDNLQYQTQKKKLEEMIKKLEQDDNGDVTTSAPVIIVGEYDKDKMIQRCDVVLKQAQSVWGKQKETPENKKIMDELLKCIIGLTELKSEIQLTQSESNLQMEELYLETYEKKVPYLIKKLEHPESFMITADDNDNDDDREEVTNEAVKLIKEAKNVLHQHHSLSQQDFEKIFAEMSILRDLVQKAQIFKSEEQFHKIMSEMREHNKVMRELLDRIEP</sequence>
<dbReference type="OrthoDB" id="10486600at2759"/>
<evidence type="ECO:0000313" key="3">
    <source>
        <dbReference type="EMBL" id="KAH9521981.1"/>
    </source>
</evidence>
<evidence type="ECO:0000256" key="1">
    <source>
        <dbReference type="SAM" id="SignalP"/>
    </source>
</evidence>
<name>A0A922L6C1_DERFA</name>
<keyword evidence="1" id="KW-0732">Signal</keyword>